<reference evidence="2" key="1">
    <citation type="submission" date="2023-06" db="EMBL/GenBank/DDBJ databases">
        <authorList>
            <consortium name="Lawrence Berkeley National Laboratory"/>
            <person name="Ahrendt S."/>
            <person name="Sahu N."/>
            <person name="Indic B."/>
            <person name="Wong-Bajracharya J."/>
            <person name="Merenyi Z."/>
            <person name="Ke H.-M."/>
            <person name="Monk M."/>
            <person name="Kocsube S."/>
            <person name="Drula E."/>
            <person name="Lipzen A."/>
            <person name="Balint B."/>
            <person name="Henrissat B."/>
            <person name="Andreopoulos B."/>
            <person name="Martin F.M."/>
            <person name="Harder C.B."/>
            <person name="Rigling D."/>
            <person name="Ford K.L."/>
            <person name="Foster G.D."/>
            <person name="Pangilinan J."/>
            <person name="Papanicolaou A."/>
            <person name="Barry K."/>
            <person name="LaButti K."/>
            <person name="Viragh M."/>
            <person name="Koriabine M."/>
            <person name="Yan M."/>
            <person name="Riley R."/>
            <person name="Champramary S."/>
            <person name="Plett K.L."/>
            <person name="Tsai I.J."/>
            <person name="Slot J."/>
            <person name="Sipos G."/>
            <person name="Plett J."/>
            <person name="Nagy L.G."/>
            <person name="Grigoriev I.V."/>
        </authorList>
    </citation>
    <scope>NUCLEOTIDE SEQUENCE</scope>
    <source>
        <strain evidence="2">CCBAS 213</strain>
    </source>
</reference>
<protein>
    <submittedName>
        <fullName evidence="2">Uncharacterized protein</fullName>
    </submittedName>
</protein>
<sequence>MDTSEERRAAHNASSRRSYMKYNALTPRLINQKRRDAYRQKKDKRNGKSLKPLDDQQGAHPVIETDLNSAYPHAQRCAPLTEAMDHIIRISSSFTILTLGSSERYADTLYQEYQRSITLDRPEGYLSLLVNAVLQVSFFEQSLLEQERIILNSVGTGNEMGRLRVVLDPVRMLAGWLEEILFTAMISPANLRGKYLRRELAFLKYE</sequence>
<gene>
    <name evidence="2" type="ORF">EV420DRAFT_1654590</name>
</gene>
<dbReference type="Proteomes" id="UP001175211">
    <property type="component" value="Unassembled WGS sequence"/>
</dbReference>
<evidence type="ECO:0000313" key="3">
    <source>
        <dbReference type="Proteomes" id="UP001175211"/>
    </source>
</evidence>
<dbReference type="RefSeq" id="XP_060321542.1">
    <property type="nucleotide sequence ID" value="XM_060478818.1"/>
</dbReference>
<proteinExistence type="predicted"/>
<name>A0AA39J2E8_ARMTA</name>
<organism evidence="2 3">
    <name type="scientific">Armillaria tabescens</name>
    <name type="common">Ringless honey mushroom</name>
    <name type="synonym">Agaricus tabescens</name>
    <dbReference type="NCBI Taxonomy" id="1929756"/>
    <lineage>
        <taxon>Eukaryota</taxon>
        <taxon>Fungi</taxon>
        <taxon>Dikarya</taxon>
        <taxon>Basidiomycota</taxon>
        <taxon>Agaricomycotina</taxon>
        <taxon>Agaricomycetes</taxon>
        <taxon>Agaricomycetidae</taxon>
        <taxon>Agaricales</taxon>
        <taxon>Marasmiineae</taxon>
        <taxon>Physalacriaceae</taxon>
        <taxon>Desarmillaria</taxon>
    </lineage>
</organism>
<dbReference type="EMBL" id="JAUEPS010000221">
    <property type="protein sequence ID" value="KAK0433584.1"/>
    <property type="molecule type" value="Genomic_DNA"/>
</dbReference>
<comment type="caution">
    <text evidence="2">The sequence shown here is derived from an EMBL/GenBank/DDBJ whole genome shotgun (WGS) entry which is preliminary data.</text>
</comment>
<accession>A0AA39J2E8</accession>
<dbReference type="AlphaFoldDB" id="A0AA39J2E8"/>
<evidence type="ECO:0000313" key="2">
    <source>
        <dbReference type="EMBL" id="KAK0433584.1"/>
    </source>
</evidence>
<evidence type="ECO:0000256" key="1">
    <source>
        <dbReference type="SAM" id="MobiDB-lite"/>
    </source>
</evidence>
<keyword evidence="3" id="KW-1185">Reference proteome</keyword>
<feature type="region of interest" description="Disordered" evidence="1">
    <location>
        <begin position="1"/>
        <end position="59"/>
    </location>
</feature>
<dbReference type="GeneID" id="85362366"/>